<evidence type="ECO:0000313" key="1">
    <source>
        <dbReference type="EMBL" id="MFC4028008.1"/>
    </source>
</evidence>
<protein>
    <submittedName>
        <fullName evidence="2">Uncharacterized protein</fullName>
    </submittedName>
</protein>
<evidence type="ECO:0000313" key="2">
    <source>
        <dbReference type="EMBL" id="MFC4028843.1"/>
    </source>
</evidence>
<reference evidence="2" key="1">
    <citation type="journal article" date="2014" name="Int. J. Syst. Evol. Microbiol.">
        <title>Complete genome of a new Firmicutes species belonging to the dominant human colonic microbiota ('Ruminococcus bicirculans') reveals two chromosomes and a selective capacity to utilize plant glucans.</title>
        <authorList>
            <consortium name="NISC Comparative Sequencing Program"/>
            <person name="Wegmann U."/>
            <person name="Louis P."/>
            <person name="Goesmann A."/>
            <person name="Henrissat B."/>
            <person name="Duncan S.H."/>
            <person name="Flint H.J."/>
        </authorList>
    </citation>
    <scope>NUCLEOTIDE SEQUENCE</scope>
    <source>
        <strain evidence="2">CECT 9128</strain>
    </source>
</reference>
<organism evidence="2 3">
    <name type="scientific">Zunongwangia endophytica</name>
    <dbReference type="NCBI Taxonomy" id="1808945"/>
    <lineage>
        <taxon>Bacteria</taxon>
        <taxon>Pseudomonadati</taxon>
        <taxon>Bacteroidota</taxon>
        <taxon>Flavobacteriia</taxon>
        <taxon>Flavobacteriales</taxon>
        <taxon>Flavobacteriaceae</taxon>
        <taxon>Zunongwangia</taxon>
    </lineage>
</organism>
<dbReference type="EMBL" id="JBHSAS010000011">
    <property type="protein sequence ID" value="MFC4028843.1"/>
    <property type="molecule type" value="Genomic_DNA"/>
</dbReference>
<keyword evidence="3" id="KW-1185">Reference proteome</keyword>
<name>A0ABV8HCT9_9FLAO</name>
<dbReference type="EMBL" id="JBHSAS010000006">
    <property type="protein sequence ID" value="MFC4028008.1"/>
    <property type="molecule type" value="Genomic_DNA"/>
</dbReference>
<evidence type="ECO:0000313" key="3">
    <source>
        <dbReference type="Proteomes" id="UP001595793"/>
    </source>
</evidence>
<dbReference type="RefSeq" id="WP_290231452.1">
    <property type="nucleotide sequence ID" value="NZ_JAUFPZ010000002.1"/>
</dbReference>
<accession>A0ABV8HCT9</accession>
<reference evidence="3" key="2">
    <citation type="journal article" date="2019" name="Int. J. Syst. Evol. Microbiol.">
        <title>The Global Catalogue of Microorganisms (GCM) 10K type strain sequencing project: providing services to taxonomists for standard genome sequencing and annotation.</title>
        <authorList>
            <consortium name="The Broad Institute Genomics Platform"/>
            <consortium name="The Broad Institute Genome Sequencing Center for Infectious Disease"/>
            <person name="Wu L."/>
            <person name="Ma J."/>
        </authorList>
    </citation>
    <scope>NUCLEOTIDE SEQUENCE [LARGE SCALE GENOMIC DNA]</scope>
    <source>
        <strain evidence="3">CECT 9128</strain>
    </source>
</reference>
<sequence length="184" mass="21695">MEEIKILFFILASFFGREDGRIAAEKTTVTINPEKKTIEIIQEDLFAVIQSQEDSITVLRQWEELISYQENTPKWSKELATLPSKKFDLKSIKNEIQPHLILNYSQEEDLRPLGIWYNKEKNQFTINNILKDYIKTDDGKLEGNYWVFEGNRTFSFTIEPFLDTHSSYENYKMPLKDIIDDQGL</sequence>
<gene>
    <name evidence="1" type="ORF">ACFOS1_11375</name>
    <name evidence="2" type="ORF">ACFOS1_15590</name>
</gene>
<reference evidence="2" key="3">
    <citation type="submission" date="2024-09" db="EMBL/GenBank/DDBJ databases">
        <authorList>
            <person name="Sun Q."/>
            <person name="Mori K."/>
        </authorList>
    </citation>
    <scope>NUCLEOTIDE SEQUENCE</scope>
    <source>
        <strain evidence="2">CECT 9128</strain>
    </source>
</reference>
<dbReference type="Proteomes" id="UP001595793">
    <property type="component" value="Unassembled WGS sequence"/>
</dbReference>
<comment type="caution">
    <text evidence="2">The sequence shown here is derived from an EMBL/GenBank/DDBJ whole genome shotgun (WGS) entry which is preliminary data.</text>
</comment>
<proteinExistence type="predicted"/>